<sequence length="195" mass="20539">MDEREVADRLEIADVLARYARAVDAGEWDRLSEVFTSDAVIDYRAAGGIVGGLAEVRGWLAEVLARWPGRLHLIGAPVVDFIGADADGRAGVENGAADGGEGGAKAGPADGGEGGAEADGRDGEEGGGEAMREVVREAVVLAPFTDTLAPSREMTAAGAKGFCQGGGWYRHRMIRTPDGWRSRELVEEQSWRTVG</sequence>
<organism evidence="3 4">
    <name type="scientific">Nonomuraea mangrovi</name>
    <dbReference type="NCBI Taxonomy" id="2316207"/>
    <lineage>
        <taxon>Bacteria</taxon>
        <taxon>Bacillati</taxon>
        <taxon>Actinomycetota</taxon>
        <taxon>Actinomycetes</taxon>
        <taxon>Streptosporangiales</taxon>
        <taxon>Streptosporangiaceae</taxon>
        <taxon>Nonomuraea</taxon>
    </lineage>
</organism>
<feature type="compositionally biased region" description="Basic and acidic residues" evidence="1">
    <location>
        <begin position="118"/>
        <end position="127"/>
    </location>
</feature>
<dbReference type="EMBL" id="JBHUFV010000016">
    <property type="protein sequence ID" value="MFD1932092.1"/>
    <property type="molecule type" value="Genomic_DNA"/>
</dbReference>
<protein>
    <submittedName>
        <fullName evidence="3">Nuclear transport factor 2 family protein</fullName>
    </submittedName>
</protein>
<gene>
    <name evidence="3" type="ORF">ACFSKW_11465</name>
</gene>
<dbReference type="Proteomes" id="UP001597368">
    <property type="component" value="Unassembled WGS sequence"/>
</dbReference>
<evidence type="ECO:0000313" key="4">
    <source>
        <dbReference type="Proteomes" id="UP001597368"/>
    </source>
</evidence>
<name>A0ABW4SRB9_9ACTN</name>
<reference evidence="4" key="1">
    <citation type="journal article" date="2019" name="Int. J. Syst. Evol. Microbiol.">
        <title>The Global Catalogue of Microorganisms (GCM) 10K type strain sequencing project: providing services to taxonomists for standard genome sequencing and annotation.</title>
        <authorList>
            <consortium name="The Broad Institute Genomics Platform"/>
            <consortium name="The Broad Institute Genome Sequencing Center for Infectious Disease"/>
            <person name="Wu L."/>
            <person name="Ma J."/>
        </authorList>
    </citation>
    <scope>NUCLEOTIDE SEQUENCE [LARGE SCALE GENOMIC DNA]</scope>
    <source>
        <strain evidence="4">ICMP 6774ER</strain>
    </source>
</reference>
<dbReference type="SUPFAM" id="SSF54427">
    <property type="entry name" value="NTF2-like"/>
    <property type="match status" value="1"/>
</dbReference>
<dbReference type="InterPro" id="IPR032710">
    <property type="entry name" value="NTF2-like_dom_sf"/>
</dbReference>
<feature type="domain" description="SnoaL-like" evidence="2">
    <location>
        <begin position="4"/>
        <end position="184"/>
    </location>
</feature>
<dbReference type="InterPro" id="IPR037401">
    <property type="entry name" value="SnoaL-like"/>
</dbReference>
<dbReference type="RefSeq" id="WP_379572041.1">
    <property type="nucleotide sequence ID" value="NZ_JBHUFV010000016.1"/>
</dbReference>
<keyword evidence="4" id="KW-1185">Reference proteome</keyword>
<proteinExistence type="predicted"/>
<feature type="compositionally biased region" description="Gly residues" evidence="1">
    <location>
        <begin position="97"/>
        <end position="117"/>
    </location>
</feature>
<dbReference type="Pfam" id="PF13577">
    <property type="entry name" value="SnoaL_4"/>
    <property type="match status" value="1"/>
</dbReference>
<feature type="region of interest" description="Disordered" evidence="1">
    <location>
        <begin position="92"/>
        <end position="127"/>
    </location>
</feature>
<accession>A0ABW4SRB9</accession>
<dbReference type="Gene3D" id="3.10.450.50">
    <property type="match status" value="1"/>
</dbReference>
<comment type="caution">
    <text evidence="3">The sequence shown here is derived from an EMBL/GenBank/DDBJ whole genome shotgun (WGS) entry which is preliminary data.</text>
</comment>
<evidence type="ECO:0000313" key="3">
    <source>
        <dbReference type="EMBL" id="MFD1932092.1"/>
    </source>
</evidence>
<evidence type="ECO:0000256" key="1">
    <source>
        <dbReference type="SAM" id="MobiDB-lite"/>
    </source>
</evidence>
<evidence type="ECO:0000259" key="2">
    <source>
        <dbReference type="Pfam" id="PF13577"/>
    </source>
</evidence>